<keyword evidence="6" id="KW-0072">Autophagy</keyword>
<keyword evidence="4" id="KW-0813">Transport</keyword>
<comment type="function">
    <text evidence="7">Plays a role in autophagy. Functions at the preautophagosomal structure (PAS) in order to form normal autophagosomes under starvation conditions. Also plays a role in mitophagy and regulation of filamentous growth.</text>
</comment>
<dbReference type="STRING" id="2025994.A0A2T2ZST5"/>
<evidence type="ECO:0000256" key="3">
    <source>
        <dbReference type="ARBA" id="ARBA00013784"/>
    </source>
</evidence>
<keyword evidence="5" id="KW-0653">Protein transport</keyword>
<evidence type="ECO:0000256" key="6">
    <source>
        <dbReference type="ARBA" id="ARBA00023006"/>
    </source>
</evidence>
<evidence type="ECO:0000256" key="8">
    <source>
        <dbReference type="SAM" id="MobiDB-lite"/>
    </source>
</evidence>
<dbReference type="InParanoid" id="A0A2T2ZST5"/>
<dbReference type="GO" id="GO:0000045">
    <property type="term" value="P:autophagosome assembly"/>
    <property type="evidence" value="ECO:0007669"/>
    <property type="project" value="InterPro"/>
</dbReference>
<dbReference type="AlphaFoldDB" id="A0A2T2ZST5"/>
<dbReference type="PANTHER" id="PTHR40012:SF1">
    <property type="entry name" value="AUTOPHAGY-RELATED PROTEIN 29"/>
    <property type="match status" value="1"/>
</dbReference>
<dbReference type="EMBL" id="KZ678766">
    <property type="protein sequence ID" value="PSR75437.1"/>
    <property type="molecule type" value="Genomic_DNA"/>
</dbReference>
<feature type="compositionally biased region" description="Low complexity" evidence="8">
    <location>
        <begin position="348"/>
        <end position="365"/>
    </location>
</feature>
<feature type="domain" description="Atg29 N-terminal" evidence="9">
    <location>
        <begin position="7"/>
        <end position="59"/>
    </location>
</feature>
<dbReference type="Proteomes" id="UP000241462">
    <property type="component" value="Unassembled WGS sequence"/>
</dbReference>
<evidence type="ECO:0000259" key="9">
    <source>
        <dbReference type="Pfam" id="PF18388"/>
    </source>
</evidence>
<sequence length="446" mass="47166">MDSEPTYVVYVRLPFPRGDFKDPPPVNWDSYKDEALWKIISGVAKTEIDWTDLAARFEVSVDFLFQQVTYLQERHTSQLRAQLRKATVAARSSAAPSPAPGSESASAMARTFSGQGVSGHPRAPSQLSIRKDTPVSRSAESGASTPSAGPDSSSRPQNPRASSSSTTGIAAGPSRLRAGSKLSSPRVQTARQWLPARPGETPSTPVAVAPTPIHAGEPPGSPGPADSASESSSSDDSSSPAQSRIIRRPRFQQQPHGERDGSMSNFLSYLGEDEAEPAFLPFRTTPSGAPNEMSGKRSGQYTDPSATLKGDPRDFTANAARRLQNVTGGDGSHSKGKGKEQERALNQSGTSDSSNSSAAFASKPSFGDQRLPSGPLSPRRTTELKSRGYSREGSDGTPSMGSSFSDLDDASVTQSALEEALASKMQGGGTIGSTISNVFRSRYLPK</sequence>
<dbReference type="GO" id="GO:0015031">
    <property type="term" value="P:protein transport"/>
    <property type="evidence" value="ECO:0007669"/>
    <property type="project" value="UniProtKB-KW"/>
</dbReference>
<feature type="compositionally biased region" description="Basic and acidic residues" evidence="8">
    <location>
        <begin position="380"/>
        <end position="394"/>
    </location>
</feature>
<evidence type="ECO:0000256" key="5">
    <source>
        <dbReference type="ARBA" id="ARBA00022927"/>
    </source>
</evidence>
<dbReference type="PANTHER" id="PTHR40012">
    <property type="entry name" value="AUTOPHAGY-RELATED PROTEIN 29"/>
    <property type="match status" value="1"/>
</dbReference>
<dbReference type="GO" id="GO:0000407">
    <property type="term" value="C:phagophore assembly site"/>
    <property type="evidence" value="ECO:0007669"/>
    <property type="project" value="UniProtKB-SubCell"/>
</dbReference>
<comment type="subcellular location">
    <subcellularLocation>
        <location evidence="1">Preautophagosomal structure</location>
    </subcellularLocation>
</comment>
<feature type="compositionally biased region" description="Low complexity" evidence="8">
    <location>
        <begin position="91"/>
        <end position="109"/>
    </location>
</feature>
<feature type="compositionally biased region" description="Polar residues" evidence="8">
    <location>
        <begin position="181"/>
        <end position="191"/>
    </location>
</feature>
<feature type="compositionally biased region" description="Low complexity" evidence="8">
    <location>
        <begin position="201"/>
        <end position="244"/>
    </location>
</feature>
<organism evidence="10 11">
    <name type="scientific">Coniella lustricola</name>
    <dbReference type="NCBI Taxonomy" id="2025994"/>
    <lineage>
        <taxon>Eukaryota</taxon>
        <taxon>Fungi</taxon>
        <taxon>Dikarya</taxon>
        <taxon>Ascomycota</taxon>
        <taxon>Pezizomycotina</taxon>
        <taxon>Sordariomycetes</taxon>
        <taxon>Sordariomycetidae</taxon>
        <taxon>Diaporthales</taxon>
        <taxon>Schizoparmaceae</taxon>
        <taxon>Coniella</taxon>
    </lineage>
</organism>
<dbReference type="Gene3D" id="1.10.10.2570">
    <property type="match status" value="1"/>
</dbReference>
<comment type="similarity">
    <text evidence="2">Belongs to the ATG29 family.</text>
</comment>
<protein>
    <recommendedName>
        <fullName evidence="3">Autophagy-related protein 29</fullName>
    </recommendedName>
</protein>
<dbReference type="Pfam" id="PF18388">
    <property type="entry name" value="ATG29_N"/>
    <property type="match status" value="1"/>
</dbReference>
<keyword evidence="11" id="KW-1185">Reference proteome</keyword>
<evidence type="ECO:0000256" key="2">
    <source>
        <dbReference type="ARBA" id="ARBA00010082"/>
    </source>
</evidence>
<feature type="compositionally biased region" description="Polar residues" evidence="8">
    <location>
        <begin position="396"/>
        <end position="415"/>
    </location>
</feature>
<proteinExistence type="inferred from homology"/>
<evidence type="ECO:0000313" key="10">
    <source>
        <dbReference type="EMBL" id="PSR75437.1"/>
    </source>
</evidence>
<dbReference type="InterPro" id="IPR040666">
    <property type="entry name" value="Atg29_N"/>
</dbReference>
<gene>
    <name evidence="10" type="ORF">BD289DRAFT_487123</name>
</gene>
<accession>A0A2T2ZST5</accession>
<evidence type="ECO:0000256" key="4">
    <source>
        <dbReference type="ARBA" id="ARBA00022448"/>
    </source>
</evidence>
<feature type="region of interest" description="Disordered" evidence="8">
    <location>
        <begin position="91"/>
        <end position="415"/>
    </location>
</feature>
<name>A0A2T2ZST5_9PEZI</name>
<evidence type="ECO:0000256" key="1">
    <source>
        <dbReference type="ARBA" id="ARBA00004329"/>
    </source>
</evidence>
<feature type="compositionally biased region" description="Polar residues" evidence="8">
    <location>
        <begin position="135"/>
        <end position="161"/>
    </location>
</feature>
<dbReference type="FunFam" id="1.10.10.2570:FF:000001">
    <property type="entry name" value="Autophagy-related protein 29"/>
    <property type="match status" value="1"/>
</dbReference>
<dbReference type="InterPro" id="IPR039113">
    <property type="entry name" value="ATG29"/>
</dbReference>
<reference evidence="10 11" key="1">
    <citation type="journal article" date="2018" name="Mycol. Prog.">
        <title>Coniella lustricola, a new species from submerged detritus.</title>
        <authorList>
            <person name="Raudabaugh D.B."/>
            <person name="Iturriaga T."/>
            <person name="Carver A."/>
            <person name="Mondo S."/>
            <person name="Pangilinan J."/>
            <person name="Lipzen A."/>
            <person name="He G."/>
            <person name="Amirebrahimi M."/>
            <person name="Grigoriev I.V."/>
            <person name="Miller A.N."/>
        </authorList>
    </citation>
    <scope>NUCLEOTIDE SEQUENCE [LARGE SCALE GENOMIC DNA]</scope>
    <source>
        <strain evidence="10 11">B22-T-1</strain>
    </source>
</reference>
<evidence type="ECO:0000313" key="11">
    <source>
        <dbReference type="Proteomes" id="UP000241462"/>
    </source>
</evidence>
<evidence type="ECO:0000256" key="7">
    <source>
        <dbReference type="ARBA" id="ARBA00060351"/>
    </source>
</evidence>
<dbReference type="InterPro" id="IPR039362">
    <property type="entry name" value="ATG29_sf"/>
</dbReference>
<dbReference type="OrthoDB" id="21072at2759"/>